<sequence length="219" mass="25201">MFQELRRVNYDSSYAYLSVSNGEEEQKFCVNYEQWRTRPIAVDSANAEVLRLGWWGGKINNTNVCNRNLSLQYTEQVVALNYRLSLEDGPCALPFVTTNTSFKGAIQYEVNSLTSQNASAAILLVERGRRYISRWGDYLFSEFYDPDLNQSTQLPTFFMYKSVFFNELLKLSQNSAGSDLLLRFYRPPSSLWDISMAIVWMIAMFCVAVGGYWAGLRKL</sequence>
<dbReference type="EMBL" id="UYRT01002604">
    <property type="protein sequence ID" value="VDK31238.1"/>
    <property type="molecule type" value="Genomic_DNA"/>
</dbReference>
<reference evidence="2 3" key="2">
    <citation type="submission" date="2018-11" db="EMBL/GenBank/DDBJ databases">
        <authorList>
            <consortium name="Pathogen Informatics"/>
        </authorList>
    </citation>
    <scope>NUCLEOTIDE SEQUENCE [LARGE SCALE GENOMIC DNA]</scope>
</reference>
<reference evidence="4" key="1">
    <citation type="submission" date="2016-06" db="UniProtKB">
        <authorList>
            <consortium name="WormBaseParasite"/>
        </authorList>
    </citation>
    <scope>IDENTIFICATION</scope>
</reference>
<keyword evidence="1" id="KW-1133">Transmembrane helix</keyword>
<dbReference type="OrthoDB" id="29661at2759"/>
<organism evidence="4">
    <name type="scientific">Gongylonema pulchrum</name>
    <dbReference type="NCBI Taxonomy" id="637853"/>
    <lineage>
        <taxon>Eukaryota</taxon>
        <taxon>Metazoa</taxon>
        <taxon>Ecdysozoa</taxon>
        <taxon>Nematoda</taxon>
        <taxon>Chromadorea</taxon>
        <taxon>Rhabditida</taxon>
        <taxon>Spirurina</taxon>
        <taxon>Spiruromorpha</taxon>
        <taxon>Spiruroidea</taxon>
        <taxon>Gongylonematidae</taxon>
        <taxon>Gongylonema</taxon>
    </lineage>
</organism>
<feature type="transmembrane region" description="Helical" evidence="1">
    <location>
        <begin position="191"/>
        <end position="214"/>
    </location>
</feature>
<keyword evidence="3" id="KW-1185">Reference proteome</keyword>
<keyword evidence="1" id="KW-0812">Transmembrane</keyword>
<evidence type="ECO:0000256" key="1">
    <source>
        <dbReference type="SAM" id="Phobius"/>
    </source>
</evidence>
<evidence type="ECO:0000313" key="3">
    <source>
        <dbReference type="Proteomes" id="UP000271098"/>
    </source>
</evidence>
<dbReference type="Proteomes" id="UP000271098">
    <property type="component" value="Unassembled WGS sequence"/>
</dbReference>
<protein>
    <submittedName>
        <fullName evidence="4">Transmembrane protein</fullName>
    </submittedName>
</protein>
<dbReference type="AlphaFoldDB" id="A0A183CZM9"/>
<evidence type="ECO:0000313" key="2">
    <source>
        <dbReference type="EMBL" id="VDK31238.1"/>
    </source>
</evidence>
<accession>A0A183CZM9</accession>
<gene>
    <name evidence="2" type="ORF">GPUH_LOCUS1920</name>
</gene>
<proteinExistence type="predicted"/>
<dbReference type="WBParaSite" id="GPUH_0000192501-mRNA-1">
    <property type="protein sequence ID" value="GPUH_0000192501-mRNA-1"/>
    <property type="gene ID" value="GPUH_0000192501"/>
</dbReference>
<keyword evidence="1" id="KW-0472">Membrane</keyword>
<evidence type="ECO:0000313" key="4">
    <source>
        <dbReference type="WBParaSite" id="GPUH_0000192501-mRNA-1"/>
    </source>
</evidence>
<name>A0A183CZM9_9BILA</name>